<dbReference type="Pfam" id="PF12728">
    <property type="entry name" value="HTH_17"/>
    <property type="match status" value="1"/>
</dbReference>
<dbReference type="NCBIfam" id="TIGR01764">
    <property type="entry name" value="excise"/>
    <property type="match status" value="1"/>
</dbReference>
<sequence>MEARSDLRLLTVKEACRLLNVSRSLLWKARKRGELRAVYLGRAVRFRLSDLEAWLEQKAADTLQR</sequence>
<dbReference type="Proteomes" id="UP000002221">
    <property type="component" value="Chromosome"/>
</dbReference>
<name>D0MD56_RHOM4</name>
<protein>
    <submittedName>
        <fullName evidence="2">Phage transcriptional regulator, AlpA</fullName>
    </submittedName>
</protein>
<dbReference type="SUPFAM" id="SSF46955">
    <property type="entry name" value="Putative DNA-binding domain"/>
    <property type="match status" value="1"/>
</dbReference>
<dbReference type="HOGENOM" id="CLU_140176_14_1_10"/>
<gene>
    <name evidence="2" type="ordered locus">Rmar_2088</name>
</gene>
<dbReference type="RefSeq" id="WP_012844579.1">
    <property type="nucleotide sequence ID" value="NC_013501.1"/>
</dbReference>
<reference evidence="2 3" key="1">
    <citation type="journal article" date="2009" name="Stand. Genomic Sci.">
        <title>Complete genome sequence of Rhodothermus marinus type strain (R-10).</title>
        <authorList>
            <person name="Nolan M."/>
            <person name="Tindall B.J."/>
            <person name="Pomrenke H."/>
            <person name="Lapidus A."/>
            <person name="Copeland A."/>
            <person name="Glavina Del Rio T."/>
            <person name="Lucas S."/>
            <person name="Chen F."/>
            <person name="Tice H."/>
            <person name="Cheng J.F."/>
            <person name="Saunders E."/>
            <person name="Han C."/>
            <person name="Bruce D."/>
            <person name="Goodwin L."/>
            <person name="Chain P."/>
            <person name="Pitluck S."/>
            <person name="Ovchinikova G."/>
            <person name="Pati A."/>
            <person name="Ivanova N."/>
            <person name="Mavromatis K."/>
            <person name="Chen A."/>
            <person name="Palaniappan K."/>
            <person name="Land M."/>
            <person name="Hauser L."/>
            <person name="Chang Y.J."/>
            <person name="Jeffries C.D."/>
            <person name="Brettin T."/>
            <person name="Goker M."/>
            <person name="Bristow J."/>
            <person name="Eisen J.A."/>
            <person name="Markowitz V."/>
            <person name="Hugenholtz P."/>
            <person name="Kyrpides N.C."/>
            <person name="Klenk H.P."/>
            <person name="Detter J.C."/>
        </authorList>
    </citation>
    <scope>NUCLEOTIDE SEQUENCE [LARGE SCALE GENOMIC DNA]</scope>
    <source>
        <strain evidence="3">ATCC 43812 / DSM 4252 / R-10</strain>
    </source>
</reference>
<dbReference type="InterPro" id="IPR010093">
    <property type="entry name" value="SinI_DNA-bd"/>
</dbReference>
<dbReference type="STRING" id="518766.Rmar_2088"/>
<evidence type="ECO:0000313" key="2">
    <source>
        <dbReference type="EMBL" id="ACY48968.1"/>
    </source>
</evidence>
<dbReference type="GO" id="GO:0003677">
    <property type="term" value="F:DNA binding"/>
    <property type="evidence" value="ECO:0007669"/>
    <property type="project" value="InterPro"/>
</dbReference>
<evidence type="ECO:0000313" key="3">
    <source>
        <dbReference type="Proteomes" id="UP000002221"/>
    </source>
</evidence>
<accession>D0MD56</accession>
<dbReference type="InterPro" id="IPR009061">
    <property type="entry name" value="DNA-bd_dom_put_sf"/>
</dbReference>
<feature type="domain" description="Helix-turn-helix" evidence="1">
    <location>
        <begin position="9"/>
        <end position="58"/>
    </location>
</feature>
<dbReference type="OrthoDB" id="9806994at2"/>
<organism evidence="2 3">
    <name type="scientific">Rhodothermus marinus (strain ATCC 43812 / DSM 4252 / R-10)</name>
    <name type="common">Rhodothermus obamensis</name>
    <dbReference type="NCBI Taxonomy" id="518766"/>
    <lineage>
        <taxon>Bacteria</taxon>
        <taxon>Pseudomonadati</taxon>
        <taxon>Rhodothermota</taxon>
        <taxon>Rhodothermia</taxon>
        <taxon>Rhodothermales</taxon>
        <taxon>Rhodothermaceae</taxon>
        <taxon>Rhodothermus</taxon>
    </lineage>
</organism>
<dbReference type="InterPro" id="IPR041657">
    <property type="entry name" value="HTH_17"/>
</dbReference>
<dbReference type="EMBL" id="CP001807">
    <property type="protein sequence ID" value="ACY48968.1"/>
    <property type="molecule type" value="Genomic_DNA"/>
</dbReference>
<dbReference type="eggNOG" id="COG3311">
    <property type="taxonomic scope" value="Bacteria"/>
</dbReference>
<evidence type="ECO:0000259" key="1">
    <source>
        <dbReference type="Pfam" id="PF12728"/>
    </source>
</evidence>
<dbReference type="KEGG" id="rmr:Rmar_2088"/>
<proteinExistence type="predicted"/>
<keyword evidence="3" id="KW-1185">Reference proteome</keyword>
<dbReference type="AlphaFoldDB" id="D0MD56"/>